<evidence type="ECO:0000256" key="1">
    <source>
        <dbReference type="SAM" id="MobiDB-lite"/>
    </source>
</evidence>
<protein>
    <recommendedName>
        <fullName evidence="2">Mutator-like transposase domain-containing protein</fullName>
    </recommendedName>
</protein>
<feature type="compositionally biased region" description="Basic and acidic residues" evidence="1">
    <location>
        <begin position="501"/>
        <end position="519"/>
    </location>
</feature>
<feature type="region of interest" description="Disordered" evidence="1">
    <location>
        <begin position="396"/>
        <end position="425"/>
    </location>
</feature>
<feature type="domain" description="Mutator-like transposase" evidence="2">
    <location>
        <begin position="199"/>
        <end position="290"/>
    </location>
</feature>
<feature type="compositionally biased region" description="Basic and acidic residues" evidence="1">
    <location>
        <begin position="26"/>
        <end position="40"/>
    </location>
</feature>
<evidence type="ECO:0000259" key="2">
    <source>
        <dbReference type="Pfam" id="PF20700"/>
    </source>
</evidence>
<gene>
    <name evidence="3" type="ORF">ILUMI_07511</name>
</gene>
<evidence type="ECO:0000313" key="4">
    <source>
        <dbReference type="Proteomes" id="UP000801492"/>
    </source>
</evidence>
<dbReference type="AlphaFoldDB" id="A0A8K0GEB9"/>
<feature type="domain" description="Mutator-like transposase" evidence="2">
    <location>
        <begin position="136"/>
        <end position="198"/>
    </location>
</feature>
<feature type="non-terminal residue" evidence="3">
    <location>
        <position position="1"/>
    </location>
</feature>
<reference evidence="3" key="1">
    <citation type="submission" date="2019-08" db="EMBL/GenBank/DDBJ databases">
        <title>The genome of the North American firefly Photinus pyralis.</title>
        <authorList>
            <consortium name="Photinus pyralis genome working group"/>
            <person name="Fallon T.R."/>
            <person name="Sander Lower S.E."/>
            <person name="Weng J.-K."/>
        </authorList>
    </citation>
    <scope>NUCLEOTIDE SEQUENCE</scope>
    <source>
        <strain evidence="3">TRF0915ILg1</strain>
        <tissue evidence="3">Whole body</tissue>
    </source>
</reference>
<feature type="region of interest" description="Disordered" evidence="1">
    <location>
        <begin position="1"/>
        <end position="52"/>
    </location>
</feature>
<evidence type="ECO:0000313" key="3">
    <source>
        <dbReference type="EMBL" id="KAF2898662.1"/>
    </source>
</evidence>
<comment type="caution">
    <text evidence="3">The sequence shown here is derived from an EMBL/GenBank/DDBJ whole genome shotgun (WGS) entry which is preliminary data.</text>
</comment>
<dbReference type="OrthoDB" id="6777749at2759"/>
<dbReference type="EMBL" id="VTPC01003364">
    <property type="protein sequence ID" value="KAF2898662.1"/>
    <property type="molecule type" value="Genomic_DNA"/>
</dbReference>
<accession>A0A8K0GEB9</accession>
<proteinExistence type="predicted"/>
<feature type="compositionally biased region" description="Low complexity" evidence="1">
    <location>
        <begin position="1"/>
        <end position="11"/>
    </location>
</feature>
<name>A0A8K0GEB9_IGNLU</name>
<feature type="compositionally biased region" description="Basic residues" evidence="1">
    <location>
        <begin position="12"/>
        <end position="23"/>
    </location>
</feature>
<keyword evidence="4" id="KW-1185">Reference proteome</keyword>
<feature type="region of interest" description="Disordered" evidence="1">
    <location>
        <begin position="499"/>
        <end position="519"/>
    </location>
</feature>
<organism evidence="3 4">
    <name type="scientific">Ignelater luminosus</name>
    <name type="common">Cucubano</name>
    <name type="synonym">Pyrophorus luminosus</name>
    <dbReference type="NCBI Taxonomy" id="2038154"/>
    <lineage>
        <taxon>Eukaryota</taxon>
        <taxon>Metazoa</taxon>
        <taxon>Ecdysozoa</taxon>
        <taxon>Arthropoda</taxon>
        <taxon>Hexapoda</taxon>
        <taxon>Insecta</taxon>
        <taxon>Pterygota</taxon>
        <taxon>Neoptera</taxon>
        <taxon>Endopterygota</taxon>
        <taxon>Coleoptera</taxon>
        <taxon>Polyphaga</taxon>
        <taxon>Elateriformia</taxon>
        <taxon>Elateroidea</taxon>
        <taxon>Elateridae</taxon>
        <taxon>Agrypninae</taxon>
        <taxon>Pyrophorini</taxon>
        <taxon>Ignelater</taxon>
    </lineage>
</organism>
<sequence>MGKNTPSLSRRPTSRSRTKRVQALKKTLENNRNKSSRNETQEASSSPLKDLETVWEENDNVAHQTNNMDREMLTSSELHELPDNDLNEQLKNAWGTDEEFERIMSETLNVEVVTPEPKIVGNRIVQLSQLLERTIRISEQHARATEDQTSAVINTAAVWGTLATGSTFQHTNEFLSVLNIPSLSGTMFYTIQEDLSKEVIIGRTTKQVLYMGVRNKFCIVCTRANNKNSLAAPHTCFKNSNGSSASMEADIIVQEFSMSEEMHGVRYTRFIADGDSSIYLKIQEKVPYEDCPKAIYDNAHGDVATLIEDLQNGPLHVFGQHTSCKDYYGSNVGNTNATEIPAVRSSGLYRLIQGALSLVIRKANCLVDNETNNRAELFMSILARFTMGKRLNLIQRRQKHKSDRKKRDEVNLNGRPSTKRSLDYGPTALEPELTQHEMNNACDQFLQTLKVDAVTQLEILNSTVGQFDNPVYRTERANRLTASNFGLVVKRREHTSCHSLSAKDDPNMLKNPIRDFVRR</sequence>
<dbReference type="Proteomes" id="UP000801492">
    <property type="component" value="Unassembled WGS sequence"/>
</dbReference>
<dbReference type="Pfam" id="PF20700">
    <property type="entry name" value="Mutator"/>
    <property type="match status" value="2"/>
</dbReference>
<dbReference type="InterPro" id="IPR049012">
    <property type="entry name" value="Mutator_transp_dom"/>
</dbReference>